<reference evidence="3" key="1">
    <citation type="submission" date="2018-06" db="EMBL/GenBank/DDBJ databases">
        <authorList>
            <person name="Zhirakovskaya E."/>
        </authorList>
    </citation>
    <scope>NUCLEOTIDE SEQUENCE</scope>
</reference>
<sequence length="328" mass="37171">MNRSQFLRLLFFGLLSLLACPLKVLADMVPKVFKTRKLPLPITPVAEFYVEDFSGPPKSLQLKNWQLTLKGKVDHPATLNYQQLLARPAIKHIITLNCIGNPVGGRAIGNAEWEGISLRDLLDTADPHFFSNTIIIKAEDGYFESIPLRKARHPGAMLAYKMNGKPLTRSHGFPLRLLIPGLYGIKQMKWIKEIEVANHHPKGYWHKKGWSKQAKVKLISRIDLPENNDVLRSRKTVIQGIAFAGDRGIQYVQVSIDGEKTWSLAEIEKPLSVYSWVFWKFPCTFHKTGRTRIAVRTADQYSGLQQDDLRDPFPSGTSGIHRIEVTVP</sequence>
<dbReference type="GO" id="GO:0020037">
    <property type="term" value="F:heme binding"/>
    <property type="evidence" value="ECO:0007669"/>
    <property type="project" value="TreeGrafter"/>
</dbReference>
<dbReference type="GO" id="GO:0043546">
    <property type="term" value="F:molybdopterin cofactor binding"/>
    <property type="evidence" value="ECO:0007669"/>
    <property type="project" value="TreeGrafter"/>
</dbReference>
<accession>A0A3B1CXC3</accession>
<name>A0A3B1CXC3_9ZZZZ</name>
<dbReference type="AlphaFoldDB" id="A0A3B1CXC3"/>
<dbReference type="InterPro" id="IPR000572">
    <property type="entry name" value="OxRdtase_Mopterin-bd_dom"/>
</dbReference>
<dbReference type="GO" id="GO:0008482">
    <property type="term" value="F:sulfite oxidase activity"/>
    <property type="evidence" value="ECO:0007669"/>
    <property type="project" value="TreeGrafter"/>
</dbReference>
<proteinExistence type="predicted"/>
<evidence type="ECO:0000259" key="1">
    <source>
        <dbReference type="Pfam" id="PF00174"/>
    </source>
</evidence>
<dbReference type="PANTHER" id="PTHR19372">
    <property type="entry name" value="SULFITE REDUCTASE"/>
    <property type="match status" value="1"/>
</dbReference>
<dbReference type="EMBL" id="UOGG01000235">
    <property type="protein sequence ID" value="VAX33102.1"/>
    <property type="molecule type" value="Genomic_DNA"/>
</dbReference>
<feature type="domain" description="Oxidoreductase molybdopterin-binding" evidence="1">
    <location>
        <begin position="59"/>
        <end position="205"/>
    </location>
</feature>
<dbReference type="Pfam" id="PF03404">
    <property type="entry name" value="Mo-co_dimer"/>
    <property type="match status" value="1"/>
</dbReference>
<dbReference type="InterPro" id="IPR014756">
    <property type="entry name" value="Ig_E-set"/>
</dbReference>
<protein>
    <recommendedName>
        <fullName evidence="4">Oxidoreductase molybdopterin-binding domain-containing protein</fullName>
    </recommendedName>
</protein>
<evidence type="ECO:0000313" key="3">
    <source>
        <dbReference type="EMBL" id="VAX33102.1"/>
    </source>
</evidence>
<dbReference type="InterPro" id="IPR036374">
    <property type="entry name" value="OxRdtase_Mopterin-bd_sf"/>
</dbReference>
<organism evidence="3">
    <name type="scientific">hydrothermal vent metagenome</name>
    <dbReference type="NCBI Taxonomy" id="652676"/>
    <lineage>
        <taxon>unclassified sequences</taxon>
        <taxon>metagenomes</taxon>
        <taxon>ecological metagenomes</taxon>
    </lineage>
</organism>
<dbReference type="SUPFAM" id="SSF81296">
    <property type="entry name" value="E set domains"/>
    <property type="match status" value="1"/>
</dbReference>
<dbReference type="PROSITE" id="PS51257">
    <property type="entry name" value="PROKAR_LIPOPROTEIN"/>
    <property type="match status" value="1"/>
</dbReference>
<dbReference type="GO" id="GO:0006790">
    <property type="term" value="P:sulfur compound metabolic process"/>
    <property type="evidence" value="ECO:0007669"/>
    <property type="project" value="TreeGrafter"/>
</dbReference>
<evidence type="ECO:0000259" key="2">
    <source>
        <dbReference type="Pfam" id="PF03404"/>
    </source>
</evidence>
<gene>
    <name evidence="3" type="ORF">MNBD_NITROSPINAE05-130</name>
</gene>
<dbReference type="SUPFAM" id="SSF56524">
    <property type="entry name" value="Oxidoreductase molybdopterin-binding domain"/>
    <property type="match status" value="1"/>
</dbReference>
<dbReference type="GO" id="GO:0030151">
    <property type="term" value="F:molybdenum ion binding"/>
    <property type="evidence" value="ECO:0007669"/>
    <property type="project" value="InterPro"/>
</dbReference>
<evidence type="ECO:0008006" key="4">
    <source>
        <dbReference type="Google" id="ProtNLM"/>
    </source>
</evidence>
<dbReference type="Gene3D" id="3.90.420.10">
    <property type="entry name" value="Oxidoreductase, molybdopterin-binding domain"/>
    <property type="match status" value="1"/>
</dbReference>
<dbReference type="PANTHER" id="PTHR19372:SF7">
    <property type="entry name" value="SULFITE OXIDASE, MITOCHONDRIAL"/>
    <property type="match status" value="1"/>
</dbReference>
<dbReference type="InterPro" id="IPR005066">
    <property type="entry name" value="MoCF_OxRdtse_dimer"/>
</dbReference>
<feature type="domain" description="Moybdenum cofactor oxidoreductase dimerisation" evidence="2">
    <location>
        <begin position="219"/>
        <end position="305"/>
    </location>
</feature>
<dbReference type="Pfam" id="PF00174">
    <property type="entry name" value="Oxidored_molyb"/>
    <property type="match status" value="1"/>
</dbReference>
<dbReference type="Gene3D" id="2.60.40.650">
    <property type="match status" value="1"/>
</dbReference>